<protein>
    <submittedName>
        <fullName evidence="1">Uncharacterized protein</fullName>
    </submittedName>
</protein>
<evidence type="ECO:0000313" key="1">
    <source>
        <dbReference type="EMBL" id="KAJ3450717.1"/>
    </source>
</evidence>
<gene>
    <name evidence="1" type="ORF">M0812_06903</name>
</gene>
<proteinExistence type="predicted"/>
<comment type="caution">
    <text evidence="1">The sequence shown here is derived from an EMBL/GenBank/DDBJ whole genome shotgun (WGS) entry which is preliminary data.</text>
</comment>
<sequence length="224" mass="27218">MNKGYEKRKRDYSNKKYFEKQSQIFSQLVPLCLQEKCLLIGAKTSSSYKLLQIFSDLFPTFIQMRYENEKVEEIKFTRNWKYVLTDCRCINPKSFRDTIRRNVEIFNLFPQHCKEHNCYTMCKIRKRTKKISTKYPSVKIRRTVSSRNENRVYQLNKLNSTKVDHLPIKSQQNSKENYLSKIHLDQSNSHKILDYKDPEIFNPKKRFIHNFVFFFQNLKNQNYH</sequence>
<dbReference type="Proteomes" id="UP001146793">
    <property type="component" value="Unassembled WGS sequence"/>
</dbReference>
<organism evidence="1 2">
    <name type="scientific">Anaeramoeba flamelloides</name>
    <dbReference type="NCBI Taxonomy" id="1746091"/>
    <lineage>
        <taxon>Eukaryota</taxon>
        <taxon>Metamonada</taxon>
        <taxon>Anaeramoebidae</taxon>
        <taxon>Anaeramoeba</taxon>
    </lineage>
</organism>
<dbReference type="EMBL" id="JANTQA010000012">
    <property type="protein sequence ID" value="KAJ3450717.1"/>
    <property type="molecule type" value="Genomic_DNA"/>
</dbReference>
<accession>A0AAV8A9A7</accession>
<dbReference type="AlphaFoldDB" id="A0AAV8A9A7"/>
<evidence type="ECO:0000313" key="2">
    <source>
        <dbReference type="Proteomes" id="UP001146793"/>
    </source>
</evidence>
<reference evidence="1" key="1">
    <citation type="submission" date="2022-08" db="EMBL/GenBank/DDBJ databases">
        <title>Novel sulphate-reducing endosymbionts in the free-living metamonad Anaeramoeba.</title>
        <authorList>
            <person name="Jerlstrom-Hultqvist J."/>
            <person name="Cepicka I."/>
            <person name="Gallot-Lavallee L."/>
            <person name="Salas-Leiva D."/>
            <person name="Curtis B.A."/>
            <person name="Zahonova K."/>
            <person name="Pipaliya S."/>
            <person name="Dacks J."/>
            <person name="Roger A.J."/>
        </authorList>
    </citation>
    <scope>NUCLEOTIDE SEQUENCE</scope>
    <source>
        <strain evidence="1">Busselton2</strain>
    </source>
</reference>
<name>A0AAV8A9A7_9EUKA</name>